<keyword evidence="3" id="KW-1185">Reference proteome</keyword>
<dbReference type="InterPro" id="IPR051367">
    <property type="entry name" value="mRNA_TranslReg/HistoneTransl"/>
</dbReference>
<protein>
    <submittedName>
        <fullName evidence="2">Polyadenylate-binding protein-interacting protein 1</fullName>
    </submittedName>
</protein>
<dbReference type="AlphaFoldDB" id="A0A9Q0NCR0"/>
<proteinExistence type="predicted"/>
<dbReference type="SUPFAM" id="SSF48371">
    <property type="entry name" value="ARM repeat"/>
    <property type="match status" value="1"/>
</dbReference>
<dbReference type="InterPro" id="IPR016024">
    <property type="entry name" value="ARM-type_fold"/>
</dbReference>
<dbReference type="Proteomes" id="UP001151699">
    <property type="component" value="Chromosome A"/>
</dbReference>
<sequence length="319" mass="36657">MQNCSRPSFNEYSHSELRPPRGGNVPRHNAGHHKLSVDAPEFVPQTKISPIDELNSLYLEFAHSEFVMSNSIEIIFDQSINEQNFRYMGARICRLLDALDASPDSVFRHLLRLKMNYNQEENLTFITNDAHKVRGTTLFLAELYIQLQNDGVRIGDVAKSIYKAINLLLQKTTPENIKCVCQTMKLCGYELEIDFPTEADDVLSILKQVKDIDVSTERLLRSVLELSQNRWGRNEPVLSTPIIEHNMLQNYSNEPVFYGPDGEIITEEESKFLSDIPAYPNFDYCEDSNDPDELAEPEPEMDLEIQMAFKDFVKSQNQK</sequence>
<organism evidence="2 3">
    <name type="scientific">Pseudolycoriella hygida</name>
    <dbReference type="NCBI Taxonomy" id="35572"/>
    <lineage>
        <taxon>Eukaryota</taxon>
        <taxon>Metazoa</taxon>
        <taxon>Ecdysozoa</taxon>
        <taxon>Arthropoda</taxon>
        <taxon>Hexapoda</taxon>
        <taxon>Insecta</taxon>
        <taxon>Pterygota</taxon>
        <taxon>Neoptera</taxon>
        <taxon>Endopterygota</taxon>
        <taxon>Diptera</taxon>
        <taxon>Nematocera</taxon>
        <taxon>Sciaroidea</taxon>
        <taxon>Sciaridae</taxon>
        <taxon>Pseudolycoriella</taxon>
    </lineage>
</organism>
<dbReference type="Gene3D" id="1.25.40.180">
    <property type="match status" value="1"/>
</dbReference>
<dbReference type="GO" id="GO:0006446">
    <property type="term" value="P:regulation of translational initiation"/>
    <property type="evidence" value="ECO:0007669"/>
    <property type="project" value="TreeGrafter"/>
</dbReference>
<accession>A0A9Q0NCR0</accession>
<gene>
    <name evidence="2" type="primary">Paip1</name>
    <name evidence="2" type="ORF">Bhyg_02321</name>
</gene>
<dbReference type="OrthoDB" id="8171816at2759"/>
<evidence type="ECO:0000256" key="1">
    <source>
        <dbReference type="SAM" id="MobiDB-lite"/>
    </source>
</evidence>
<feature type="region of interest" description="Disordered" evidence="1">
    <location>
        <begin position="1"/>
        <end position="31"/>
    </location>
</feature>
<dbReference type="GO" id="GO:0008494">
    <property type="term" value="F:translation activator activity"/>
    <property type="evidence" value="ECO:0007669"/>
    <property type="project" value="TreeGrafter"/>
</dbReference>
<comment type="caution">
    <text evidence="2">The sequence shown here is derived from an EMBL/GenBank/DDBJ whole genome shotgun (WGS) entry which is preliminary data.</text>
</comment>
<reference evidence="2" key="1">
    <citation type="submission" date="2022-07" db="EMBL/GenBank/DDBJ databases">
        <authorList>
            <person name="Trinca V."/>
            <person name="Uliana J.V.C."/>
            <person name="Torres T.T."/>
            <person name="Ward R.J."/>
            <person name="Monesi N."/>
        </authorList>
    </citation>
    <scope>NUCLEOTIDE SEQUENCE</scope>
    <source>
        <strain evidence="2">HSMRA1968</strain>
        <tissue evidence="2">Whole embryos</tissue>
    </source>
</reference>
<dbReference type="PANTHER" id="PTHR23254">
    <property type="entry name" value="EIF4G DOMAIN PROTEIN"/>
    <property type="match status" value="1"/>
</dbReference>
<name>A0A9Q0NCR0_9DIPT</name>
<evidence type="ECO:0000313" key="2">
    <source>
        <dbReference type="EMBL" id="KAJ6647101.1"/>
    </source>
</evidence>
<dbReference type="EMBL" id="WJQU01000001">
    <property type="protein sequence ID" value="KAJ6647101.1"/>
    <property type="molecule type" value="Genomic_DNA"/>
</dbReference>
<dbReference type="PANTHER" id="PTHR23254:SF15">
    <property type="entry name" value="POLYADENYLATE-BINDING PROTEIN-INTERACTING PROTEIN 1"/>
    <property type="match status" value="1"/>
</dbReference>
<feature type="compositionally biased region" description="Polar residues" evidence="1">
    <location>
        <begin position="1"/>
        <end position="12"/>
    </location>
</feature>
<evidence type="ECO:0000313" key="3">
    <source>
        <dbReference type="Proteomes" id="UP001151699"/>
    </source>
</evidence>